<dbReference type="EMBL" id="FRFG01000098">
    <property type="protein sequence ID" value="SHO59128.1"/>
    <property type="molecule type" value="Genomic_DNA"/>
</dbReference>
<evidence type="ECO:0000313" key="1">
    <source>
        <dbReference type="EMBL" id="SHO59128.1"/>
    </source>
</evidence>
<gene>
    <name evidence="1" type="ORF">VQ7734_04905</name>
</gene>
<name>A0A1M7Z2E3_9VIBR</name>
<sequence length="55" mass="6461">MHLTPEQIECGFRGIARCREVLKQHKDMSREKRQKMLARIAIKANQLPDRIISSQ</sequence>
<dbReference type="AlphaFoldDB" id="A0A1M7Z2E3"/>
<protein>
    <submittedName>
        <fullName evidence="1">Uncharacterized protein</fullName>
    </submittedName>
</protein>
<dbReference type="Proteomes" id="UP000184600">
    <property type="component" value="Unassembled WGS sequence"/>
</dbReference>
<accession>A0A1M7Z2E3</accession>
<dbReference type="STRING" id="1117707.VQ7734_04905"/>
<organism evidence="1 2">
    <name type="scientific">Vibrio quintilis</name>
    <dbReference type="NCBI Taxonomy" id="1117707"/>
    <lineage>
        <taxon>Bacteria</taxon>
        <taxon>Pseudomonadati</taxon>
        <taxon>Pseudomonadota</taxon>
        <taxon>Gammaproteobacteria</taxon>
        <taxon>Vibrionales</taxon>
        <taxon>Vibrionaceae</taxon>
        <taxon>Vibrio</taxon>
    </lineage>
</organism>
<proteinExistence type="predicted"/>
<reference evidence="2" key="1">
    <citation type="submission" date="2016-12" db="EMBL/GenBank/DDBJ databases">
        <authorList>
            <person name="Rodrigo-Torres L."/>
            <person name="Arahal R.D."/>
            <person name="Lucena T."/>
        </authorList>
    </citation>
    <scope>NUCLEOTIDE SEQUENCE [LARGE SCALE GENOMIC DNA]</scope>
</reference>
<keyword evidence="2" id="KW-1185">Reference proteome</keyword>
<dbReference type="RefSeq" id="WP_159440396.1">
    <property type="nucleotide sequence ID" value="NZ_AP024897.1"/>
</dbReference>
<evidence type="ECO:0000313" key="2">
    <source>
        <dbReference type="Proteomes" id="UP000184600"/>
    </source>
</evidence>